<feature type="domain" description="AAA+ ATPase" evidence="6">
    <location>
        <begin position="289"/>
        <end position="425"/>
    </location>
</feature>
<dbReference type="RefSeq" id="WP_201371545.1">
    <property type="nucleotide sequence ID" value="NZ_BNJG01000001.1"/>
</dbReference>
<gene>
    <name evidence="8" type="ORF">KSB_33590</name>
</gene>
<evidence type="ECO:0000256" key="2">
    <source>
        <dbReference type="ARBA" id="ARBA00022840"/>
    </source>
</evidence>
<dbReference type="InterPro" id="IPR003338">
    <property type="entry name" value="CDC4_N-term_subdom"/>
</dbReference>
<dbReference type="InterPro" id="IPR003960">
    <property type="entry name" value="ATPase_AAA_CS"/>
</dbReference>
<feature type="transmembrane region" description="Helical" evidence="5">
    <location>
        <begin position="868"/>
        <end position="889"/>
    </location>
</feature>
<feature type="domain" description="AAA+ ATPase" evidence="6">
    <location>
        <begin position="562"/>
        <end position="699"/>
    </location>
</feature>
<dbReference type="Pfam" id="PF02359">
    <property type="entry name" value="CDC48_N"/>
    <property type="match status" value="1"/>
</dbReference>
<feature type="compositionally biased region" description="Low complexity" evidence="4">
    <location>
        <begin position="31"/>
        <end position="42"/>
    </location>
</feature>
<dbReference type="Proteomes" id="UP000654345">
    <property type="component" value="Unassembled WGS sequence"/>
</dbReference>
<dbReference type="InterPro" id="IPR003959">
    <property type="entry name" value="ATPase_AAA_core"/>
</dbReference>
<comment type="similarity">
    <text evidence="3">Belongs to the AAA ATPase family.</text>
</comment>
<evidence type="ECO:0000256" key="3">
    <source>
        <dbReference type="RuleBase" id="RU003651"/>
    </source>
</evidence>
<dbReference type="InterPro" id="IPR003593">
    <property type="entry name" value="AAA+_ATPase"/>
</dbReference>
<dbReference type="Pfam" id="PF00004">
    <property type="entry name" value="AAA"/>
    <property type="match status" value="2"/>
</dbReference>
<keyword evidence="5" id="KW-1133">Transmembrane helix</keyword>
<dbReference type="InterPro" id="IPR005938">
    <property type="entry name" value="AAA_ATPase_CDC48"/>
</dbReference>
<dbReference type="Gene3D" id="1.10.8.60">
    <property type="match status" value="2"/>
</dbReference>
<dbReference type="SUPFAM" id="SSF52540">
    <property type="entry name" value="P-loop containing nucleoside triphosphate hydrolases"/>
    <property type="match status" value="2"/>
</dbReference>
<keyword evidence="1 3" id="KW-0547">Nucleotide-binding</keyword>
<dbReference type="InterPro" id="IPR050168">
    <property type="entry name" value="AAA_ATPase_domain"/>
</dbReference>
<feature type="compositionally biased region" description="Polar residues" evidence="4">
    <location>
        <begin position="1"/>
        <end position="23"/>
    </location>
</feature>
<dbReference type="InterPro" id="IPR027417">
    <property type="entry name" value="P-loop_NTPase"/>
</dbReference>
<dbReference type="NCBIfam" id="TIGR01243">
    <property type="entry name" value="CDC48"/>
    <property type="match status" value="1"/>
</dbReference>
<keyword evidence="5" id="KW-0472">Membrane</keyword>
<evidence type="ECO:0008006" key="10">
    <source>
        <dbReference type="Google" id="ProtNLM"/>
    </source>
</evidence>
<evidence type="ECO:0000256" key="4">
    <source>
        <dbReference type="SAM" id="MobiDB-lite"/>
    </source>
</evidence>
<dbReference type="EMBL" id="BNJG01000001">
    <property type="protein sequence ID" value="GHO54884.1"/>
    <property type="molecule type" value="Genomic_DNA"/>
</dbReference>
<comment type="caution">
    <text evidence="8">The sequence shown here is derived from an EMBL/GenBank/DDBJ whole genome shotgun (WGS) entry which is preliminary data.</text>
</comment>
<dbReference type="Gene3D" id="3.40.50.300">
    <property type="entry name" value="P-loop containing nucleotide triphosphate hydrolases"/>
    <property type="match status" value="2"/>
</dbReference>
<sequence>MAESQDTGSTEQNRAPQTTTTTKLPKEQEHTTVQATTTRGTTRPLDAQEVTEASSDVLQLTVIEGLQVGRGVARIDPSQIARLGCKPGDIVMITGSRTTAAKVVPSALTDRGQPTIQMDSQVRQNSASGLGERVTVRKAKVRDAEKITLLPLSAGTPIQESDLQYIARYLVGLPVTIGDLLRIGMPGTSPREFLIINTSPATPAYALRKRATSELPPIDPPQPTADVEAVLVQPGTLVRAQSRGATNHGPGIISYEDIGGLGKELQRIREMIELPLKYPAVFDRLGVEPPKGVLLYGPPGTGKTLIARVVAAETNAAFFVINGPEIINKFYGESESRLRSVFQEAQRQAPSIIFIDELDALAPKRAESGGEVERRIVGQLLALMDGLASRGQIVLIGATNQPNALDPAIRRPGRFDREIALRVPDVRGRTEILSIHSRDAAMANDIDFARLAQLTPGFVGADLEALCREAAMIALRRVLPHIDYQRGYIPYETLINMSITMADFQAALREIEPSTTREVYVEVSETSWDDIGGLEDIKQNLTEGVEWPLRYPDIYANAKVEPPRGVLLAGPPGSGKTLIARALANQCEASFISIKGPELLSKWVGESEKGVREVFRRAKQAAPCLVFFDEIDALAPRRGSGMDGNVGDRLIAQLLTEMDGIEGREGVIVLAATNRPELIDPAILRPGRFDLVVELRYPNEDERRMIFDVHLRGRPIASEVTSEELARLTDGRSGADIEAICRRAALLALREWITPQLNTLQPAAVPAQATATADVTDALHATSASSTSVALLPTQDTTQFQIRAEHFARAIDEQRDRYDVQEEAEEKHTKLEKGRERLLEMAAGQDQLSNLPALSGAGTSLLALRNPIFWVLSLLLILVIVAIVILLHITGLF</sequence>
<dbReference type="CDD" id="cd19511">
    <property type="entry name" value="RecA-like_CDC48_r2-like"/>
    <property type="match status" value="1"/>
</dbReference>
<dbReference type="InterPro" id="IPR041569">
    <property type="entry name" value="AAA_lid_3"/>
</dbReference>
<dbReference type="PANTHER" id="PTHR23077">
    <property type="entry name" value="AAA-FAMILY ATPASE"/>
    <property type="match status" value="1"/>
</dbReference>
<evidence type="ECO:0000313" key="8">
    <source>
        <dbReference type="EMBL" id="GHO54884.1"/>
    </source>
</evidence>
<dbReference type="SMART" id="SM00382">
    <property type="entry name" value="AAA"/>
    <property type="match status" value="2"/>
</dbReference>
<organism evidence="8 9">
    <name type="scientific">Ktedonobacter robiniae</name>
    <dbReference type="NCBI Taxonomy" id="2778365"/>
    <lineage>
        <taxon>Bacteria</taxon>
        <taxon>Bacillati</taxon>
        <taxon>Chloroflexota</taxon>
        <taxon>Ktedonobacteria</taxon>
        <taxon>Ktedonobacterales</taxon>
        <taxon>Ktedonobacteraceae</taxon>
        <taxon>Ktedonobacter</taxon>
    </lineage>
</organism>
<evidence type="ECO:0000256" key="1">
    <source>
        <dbReference type="ARBA" id="ARBA00022741"/>
    </source>
</evidence>
<evidence type="ECO:0000256" key="5">
    <source>
        <dbReference type="SAM" id="Phobius"/>
    </source>
</evidence>
<keyword evidence="5" id="KW-0812">Transmembrane</keyword>
<dbReference type="Gene3D" id="2.40.40.20">
    <property type="match status" value="1"/>
</dbReference>
<evidence type="ECO:0000259" key="7">
    <source>
        <dbReference type="SMART" id="SM01073"/>
    </source>
</evidence>
<dbReference type="Pfam" id="PF17862">
    <property type="entry name" value="AAA_lid_3"/>
    <property type="match status" value="2"/>
</dbReference>
<feature type="domain" description="CDC48 N-terminal subdomain" evidence="7">
    <location>
        <begin position="59"/>
        <end position="141"/>
    </location>
</feature>
<dbReference type="SUPFAM" id="SSF50692">
    <property type="entry name" value="ADC-like"/>
    <property type="match status" value="1"/>
</dbReference>
<keyword evidence="2 3" id="KW-0067">ATP-binding</keyword>
<dbReference type="SMART" id="SM01073">
    <property type="entry name" value="CDC48_N"/>
    <property type="match status" value="1"/>
</dbReference>
<evidence type="ECO:0000313" key="9">
    <source>
        <dbReference type="Proteomes" id="UP000654345"/>
    </source>
</evidence>
<dbReference type="PANTHER" id="PTHR23077:SF171">
    <property type="entry name" value="NUCLEAR VALOSIN-CONTAINING PROTEIN-LIKE"/>
    <property type="match status" value="1"/>
</dbReference>
<dbReference type="InterPro" id="IPR009010">
    <property type="entry name" value="Asp_de-COase-like_dom_sf"/>
</dbReference>
<protein>
    <recommendedName>
        <fullName evidence="10">ATPase</fullName>
    </recommendedName>
</protein>
<accession>A0ABQ3UQ56</accession>
<feature type="region of interest" description="Disordered" evidence="4">
    <location>
        <begin position="1"/>
        <end position="46"/>
    </location>
</feature>
<proteinExistence type="inferred from homology"/>
<dbReference type="PROSITE" id="PS00674">
    <property type="entry name" value="AAA"/>
    <property type="match status" value="2"/>
</dbReference>
<reference evidence="8 9" key="1">
    <citation type="journal article" date="2021" name="Int. J. Syst. Evol. Microbiol.">
        <title>Reticulibacter mediterranei gen. nov., sp. nov., within the new family Reticulibacteraceae fam. nov., and Ktedonospora formicarum gen. nov., sp. nov., Ktedonobacter robiniae sp. nov., Dictyobacter formicarum sp. nov. and Dictyobacter arantiisoli sp. nov., belonging to the class Ktedonobacteria.</title>
        <authorList>
            <person name="Yabe S."/>
            <person name="Zheng Y."/>
            <person name="Wang C.M."/>
            <person name="Sakai Y."/>
            <person name="Abe K."/>
            <person name="Yokota A."/>
            <person name="Donadio S."/>
            <person name="Cavaletti L."/>
            <person name="Monciardini P."/>
        </authorList>
    </citation>
    <scope>NUCLEOTIDE SEQUENCE [LARGE SCALE GENOMIC DNA]</scope>
    <source>
        <strain evidence="8 9">SOSP1-30</strain>
    </source>
</reference>
<evidence type="ECO:0000259" key="6">
    <source>
        <dbReference type="SMART" id="SM00382"/>
    </source>
</evidence>
<name>A0ABQ3UQ56_9CHLR</name>
<keyword evidence="9" id="KW-1185">Reference proteome</keyword>